<keyword evidence="16" id="KW-0969">Cilium</keyword>
<comment type="subcellular location">
    <subcellularLocation>
        <location evidence="1">Cell membrane</location>
        <topology evidence="1">Peripheral membrane protein</topology>
        <orientation evidence="1">Cytoplasmic side</orientation>
    </subcellularLocation>
</comment>
<evidence type="ECO:0000256" key="11">
    <source>
        <dbReference type="ARBA" id="ARBA00023225"/>
    </source>
</evidence>
<evidence type="ECO:0000256" key="12">
    <source>
        <dbReference type="ARBA" id="ARBA00025337"/>
    </source>
</evidence>
<dbReference type="Pfam" id="PF00448">
    <property type="entry name" value="SRP54"/>
    <property type="match status" value="1"/>
</dbReference>
<keyword evidence="4" id="KW-0813">Transport</keyword>
<evidence type="ECO:0000313" key="17">
    <source>
        <dbReference type="Proteomes" id="UP001595476"/>
    </source>
</evidence>
<keyword evidence="16" id="KW-0282">Flagellum</keyword>
<evidence type="ECO:0000256" key="13">
    <source>
        <dbReference type="NCBIfam" id="TIGR03499"/>
    </source>
</evidence>
<dbReference type="PANTHER" id="PTHR43134:SF3">
    <property type="entry name" value="FLAGELLAR BIOSYNTHESIS PROTEIN FLHF"/>
    <property type="match status" value="1"/>
</dbReference>
<gene>
    <name evidence="16" type="primary">flhF</name>
    <name evidence="16" type="ORF">ACFOEK_02385</name>
</gene>
<dbReference type="InterPro" id="IPR047040">
    <property type="entry name" value="FlhF__GTPase_dom"/>
</dbReference>
<dbReference type="Gene3D" id="1.20.120.1380">
    <property type="entry name" value="Flagellar FlhF biosynthesis protein, N domain"/>
    <property type="match status" value="1"/>
</dbReference>
<evidence type="ECO:0000256" key="9">
    <source>
        <dbReference type="ARBA" id="ARBA00023134"/>
    </source>
</evidence>
<evidence type="ECO:0000256" key="10">
    <source>
        <dbReference type="ARBA" id="ARBA00023136"/>
    </source>
</evidence>
<evidence type="ECO:0000256" key="2">
    <source>
        <dbReference type="ARBA" id="ARBA00008531"/>
    </source>
</evidence>
<protein>
    <recommendedName>
        <fullName evidence="3 13">Flagellar biosynthesis protein FlhF</fullName>
    </recommendedName>
</protein>
<keyword evidence="7" id="KW-1005">Bacterial flagellum biogenesis</keyword>
<accession>A0ABV7HCL2</accession>
<keyword evidence="8" id="KW-0653">Protein transport</keyword>
<keyword evidence="11" id="KW-1006">Bacterial flagellum protein export</keyword>
<organism evidence="16 17">
    <name type="scientific">Litoribrevibacter euphylliae</name>
    <dbReference type="NCBI Taxonomy" id="1834034"/>
    <lineage>
        <taxon>Bacteria</taxon>
        <taxon>Pseudomonadati</taxon>
        <taxon>Pseudomonadota</taxon>
        <taxon>Gammaproteobacteria</taxon>
        <taxon>Oceanospirillales</taxon>
        <taxon>Oceanospirillaceae</taxon>
        <taxon>Litoribrevibacter</taxon>
    </lineage>
</organism>
<evidence type="ECO:0000256" key="8">
    <source>
        <dbReference type="ARBA" id="ARBA00022927"/>
    </source>
</evidence>
<reference evidence="17" key="1">
    <citation type="journal article" date="2019" name="Int. J. Syst. Evol. Microbiol.">
        <title>The Global Catalogue of Microorganisms (GCM) 10K type strain sequencing project: providing services to taxonomists for standard genome sequencing and annotation.</title>
        <authorList>
            <consortium name="The Broad Institute Genomics Platform"/>
            <consortium name="The Broad Institute Genome Sequencing Center for Infectious Disease"/>
            <person name="Wu L."/>
            <person name="Ma J."/>
        </authorList>
    </citation>
    <scope>NUCLEOTIDE SEQUENCE [LARGE SCALE GENOMIC DNA]</scope>
    <source>
        <strain evidence="17">KCTC 52438</strain>
    </source>
</reference>
<evidence type="ECO:0000313" key="16">
    <source>
        <dbReference type="EMBL" id="MFC3149870.1"/>
    </source>
</evidence>
<proteinExistence type="inferred from homology"/>
<dbReference type="RefSeq" id="WP_386715622.1">
    <property type="nucleotide sequence ID" value="NZ_JBHRSZ010000002.1"/>
</dbReference>
<dbReference type="InterPro" id="IPR020006">
    <property type="entry name" value="FlhF"/>
</dbReference>
<evidence type="ECO:0000256" key="6">
    <source>
        <dbReference type="ARBA" id="ARBA00022741"/>
    </source>
</evidence>
<evidence type="ECO:0000256" key="3">
    <source>
        <dbReference type="ARBA" id="ARBA00014919"/>
    </source>
</evidence>
<dbReference type="NCBIfam" id="TIGR03499">
    <property type="entry name" value="FlhF"/>
    <property type="match status" value="1"/>
</dbReference>
<keyword evidence="10" id="KW-0472">Membrane</keyword>
<comment type="caution">
    <text evidence="16">The sequence shown here is derived from an EMBL/GenBank/DDBJ whole genome shotgun (WGS) entry which is preliminary data.</text>
</comment>
<name>A0ABV7HCL2_9GAMM</name>
<dbReference type="SMART" id="SM00382">
    <property type="entry name" value="AAA"/>
    <property type="match status" value="1"/>
</dbReference>
<evidence type="ECO:0000256" key="1">
    <source>
        <dbReference type="ARBA" id="ARBA00004413"/>
    </source>
</evidence>
<evidence type="ECO:0000256" key="7">
    <source>
        <dbReference type="ARBA" id="ARBA00022795"/>
    </source>
</evidence>
<keyword evidence="17" id="KW-1185">Reference proteome</keyword>
<dbReference type="SMART" id="SM00962">
    <property type="entry name" value="SRP54"/>
    <property type="match status" value="1"/>
</dbReference>
<dbReference type="EMBL" id="JBHRSZ010000002">
    <property type="protein sequence ID" value="MFC3149870.1"/>
    <property type="molecule type" value="Genomic_DNA"/>
</dbReference>
<evidence type="ECO:0000259" key="14">
    <source>
        <dbReference type="SMART" id="SM00382"/>
    </source>
</evidence>
<dbReference type="Gene3D" id="3.40.50.300">
    <property type="entry name" value="P-loop containing nucleotide triphosphate hydrolases"/>
    <property type="match status" value="1"/>
</dbReference>
<keyword evidence="5" id="KW-1003">Cell membrane</keyword>
<dbReference type="PANTHER" id="PTHR43134">
    <property type="entry name" value="SIGNAL RECOGNITION PARTICLE RECEPTOR SUBUNIT ALPHA"/>
    <property type="match status" value="1"/>
</dbReference>
<sequence>MKAKKFFAPTMQQALKKVTEQMGPDAVVLANRKVNGGVEVITALDYDPKHDGKLDFDNFDQFSSEAPAAEPRRQRIVNPELEAELRKTSRDLSRGRYSDIADDLIGLNERLENSSIDHDDFGATDTPFKKKASILRSKFAKSSPKPTDELNSMKQEILGLKQLLRQQLDEREMADYASYHPLHASALKRLNQLGLSQALARNIVDRVAEMHDEQAIWREALTILADDLPVAKSDLLERGGVYAFFGPSGSGKTTTIAKLVAKFALKHGSEGIVLISTDGQRIGAHDQMRTLGRILNVPVRVVDKKHSLESLLNTVRNKSLVVIDTPGVDPATSSIHQQLRVIKQGAANFKAFLTLPCTANKSVLTRILDNYQDFSLNGCILTKIDETGSLGELLSILVERVMPVSFITNGPRIPDDIESANAGNLVSKAVYMYQQSNGGVSAFDTELRQAERALSDRRIA</sequence>
<dbReference type="Proteomes" id="UP001595476">
    <property type="component" value="Unassembled WGS sequence"/>
</dbReference>
<keyword evidence="9" id="KW-0342">GTP-binding</keyword>
<evidence type="ECO:0000256" key="5">
    <source>
        <dbReference type="ARBA" id="ARBA00022475"/>
    </source>
</evidence>
<dbReference type="CDD" id="cd17873">
    <property type="entry name" value="FlhF"/>
    <property type="match status" value="1"/>
</dbReference>
<evidence type="ECO:0000259" key="15">
    <source>
        <dbReference type="SMART" id="SM00962"/>
    </source>
</evidence>
<feature type="domain" description="SRP54-type proteins GTP-binding" evidence="15">
    <location>
        <begin position="239"/>
        <end position="431"/>
    </location>
</feature>
<keyword evidence="16" id="KW-0966">Cell projection</keyword>
<dbReference type="InterPro" id="IPR027417">
    <property type="entry name" value="P-loop_NTPase"/>
</dbReference>
<comment type="similarity">
    <text evidence="2">Belongs to the GTP-binding SRP family.</text>
</comment>
<evidence type="ECO:0000256" key="4">
    <source>
        <dbReference type="ARBA" id="ARBA00022448"/>
    </source>
</evidence>
<dbReference type="SUPFAM" id="SSF52540">
    <property type="entry name" value="P-loop containing nucleoside triphosphate hydrolases"/>
    <property type="match status" value="1"/>
</dbReference>
<dbReference type="InterPro" id="IPR003593">
    <property type="entry name" value="AAA+_ATPase"/>
</dbReference>
<keyword evidence="6" id="KW-0547">Nucleotide-binding</keyword>
<comment type="function">
    <text evidence="12">Necessary for flagellar biosynthesis. May be involved in translocation of the flagellum.</text>
</comment>
<feature type="domain" description="AAA+ ATPase" evidence="14">
    <location>
        <begin position="238"/>
        <end position="436"/>
    </location>
</feature>
<dbReference type="InterPro" id="IPR000897">
    <property type="entry name" value="SRP54_GTPase_dom"/>
</dbReference>